<comment type="similarity">
    <text evidence="1">Belongs to the short-chain dehydrogenases/reductases (SDR) family.</text>
</comment>
<evidence type="ECO:0000256" key="2">
    <source>
        <dbReference type="ARBA" id="ARBA00023002"/>
    </source>
</evidence>
<dbReference type="SUPFAM" id="SSF51735">
    <property type="entry name" value="NAD(P)-binding Rossmann-fold domains"/>
    <property type="match status" value="1"/>
</dbReference>
<organism evidence="3 4">
    <name type="scientific">Effrenium voratum</name>
    <dbReference type="NCBI Taxonomy" id="2562239"/>
    <lineage>
        <taxon>Eukaryota</taxon>
        <taxon>Sar</taxon>
        <taxon>Alveolata</taxon>
        <taxon>Dinophyceae</taxon>
        <taxon>Suessiales</taxon>
        <taxon>Symbiodiniaceae</taxon>
        <taxon>Effrenium</taxon>
    </lineage>
</organism>
<dbReference type="GO" id="GO:0016491">
    <property type="term" value="F:oxidoreductase activity"/>
    <property type="evidence" value="ECO:0007669"/>
    <property type="project" value="UniProtKB-KW"/>
</dbReference>
<name>A0AA36N566_9DINO</name>
<proteinExistence type="inferred from homology"/>
<keyword evidence="2" id="KW-0560">Oxidoreductase</keyword>
<evidence type="ECO:0000313" key="4">
    <source>
        <dbReference type="Proteomes" id="UP001178507"/>
    </source>
</evidence>
<dbReference type="PANTHER" id="PTHR24320">
    <property type="entry name" value="RETINOL DEHYDROGENASE"/>
    <property type="match status" value="1"/>
</dbReference>
<protein>
    <recommendedName>
        <fullName evidence="5">Oxidoreductase</fullName>
    </recommendedName>
</protein>
<evidence type="ECO:0008006" key="5">
    <source>
        <dbReference type="Google" id="ProtNLM"/>
    </source>
</evidence>
<comment type="caution">
    <text evidence="3">The sequence shown here is derived from an EMBL/GenBank/DDBJ whole genome shotgun (WGS) entry which is preliminary data.</text>
</comment>
<dbReference type="Pfam" id="PF00106">
    <property type="entry name" value="adh_short"/>
    <property type="match status" value="1"/>
</dbReference>
<reference evidence="3" key="1">
    <citation type="submission" date="2023-08" db="EMBL/GenBank/DDBJ databases">
        <authorList>
            <person name="Chen Y."/>
            <person name="Shah S."/>
            <person name="Dougan E. K."/>
            <person name="Thang M."/>
            <person name="Chan C."/>
        </authorList>
    </citation>
    <scope>NUCLEOTIDE SEQUENCE</scope>
</reference>
<evidence type="ECO:0000313" key="3">
    <source>
        <dbReference type="EMBL" id="CAJ1392829.1"/>
    </source>
</evidence>
<sequence>MGGAFSGSSYTAPAEVPTKWFPDFEANLPSLENKVFCITGCTSGTGYVAARTAARKGAHVVMLNRQSGRAEAAEKALKEEVPNAKVTQVECDLQDLNSVQAAASKLKSMFGSSGVDVLCNNAGVMALADQATKDGYDVQMQTNHLSHFLLTKELYPLLQKAASERGEARIVQHSSGARKFPNTDLEAKYLGKNGGDLGGNGNSMFFGGARWERYHQTKLANAVFTKELDTRLRAANSKVKACCAAPGLAATNLQVTTSQDDGFHAPWIMRFGQSGEDGTMPLLQCCAGSVESGDFFEPEGMGNIKGPPTKIAPEPLWTKPESGKILWEESEKACGAFKVE</sequence>
<dbReference type="Gene3D" id="3.40.50.720">
    <property type="entry name" value="NAD(P)-binding Rossmann-like Domain"/>
    <property type="match status" value="1"/>
</dbReference>
<dbReference type="Proteomes" id="UP001178507">
    <property type="component" value="Unassembled WGS sequence"/>
</dbReference>
<dbReference type="InterPro" id="IPR036291">
    <property type="entry name" value="NAD(P)-bd_dom_sf"/>
</dbReference>
<evidence type="ECO:0000256" key="1">
    <source>
        <dbReference type="ARBA" id="ARBA00006484"/>
    </source>
</evidence>
<gene>
    <name evidence="3" type="ORF">EVOR1521_LOCUS17831</name>
</gene>
<accession>A0AA36N566</accession>
<dbReference type="InterPro" id="IPR002347">
    <property type="entry name" value="SDR_fam"/>
</dbReference>
<dbReference type="PANTHER" id="PTHR24320:SF148">
    <property type="entry name" value="NAD(P)-BINDING ROSSMANN-FOLD SUPERFAMILY PROTEIN"/>
    <property type="match status" value="1"/>
</dbReference>
<dbReference type="AlphaFoldDB" id="A0AA36N566"/>
<dbReference type="PRINTS" id="PR00081">
    <property type="entry name" value="GDHRDH"/>
</dbReference>
<dbReference type="EMBL" id="CAUJNA010002424">
    <property type="protein sequence ID" value="CAJ1392829.1"/>
    <property type="molecule type" value="Genomic_DNA"/>
</dbReference>
<keyword evidence="4" id="KW-1185">Reference proteome</keyword>